<dbReference type="OrthoDB" id="5649561at2"/>
<evidence type="ECO:0000313" key="6">
    <source>
        <dbReference type="Proteomes" id="UP000201728"/>
    </source>
</evidence>
<accession>A0A222P2Y0</accession>
<protein>
    <submittedName>
        <fullName evidence="5">Phosphocholine transferase AnkX</fullName>
        <ecNumber evidence="5">2.7.1.-</ecNumber>
    </submittedName>
</protein>
<keyword evidence="6" id="KW-1185">Reference proteome</keyword>
<dbReference type="PANTHER" id="PTHR24126">
    <property type="entry name" value="ANKYRIN REPEAT, PH AND SEC7 DOMAIN CONTAINING PROTEIN SECG-RELATED"/>
    <property type="match status" value="1"/>
</dbReference>
<dbReference type="Proteomes" id="UP000201728">
    <property type="component" value="Chromosome"/>
</dbReference>
<proteinExistence type="predicted"/>
<dbReference type="PROSITE" id="PS51698">
    <property type="entry name" value="U_BOX"/>
    <property type="match status" value="1"/>
</dbReference>
<dbReference type="SMART" id="SM00504">
    <property type="entry name" value="Ubox"/>
    <property type="match status" value="1"/>
</dbReference>
<feature type="repeat" description="ANK" evidence="3">
    <location>
        <begin position="186"/>
        <end position="209"/>
    </location>
</feature>
<dbReference type="InterPro" id="IPR036770">
    <property type="entry name" value="Ankyrin_rpt-contain_sf"/>
</dbReference>
<dbReference type="PROSITE" id="PS50297">
    <property type="entry name" value="ANK_REP_REGION"/>
    <property type="match status" value="4"/>
</dbReference>
<dbReference type="SMART" id="SM00248">
    <property type="entry name" value="ANK"/>
    <property type="match status" value="8"/>
</dbReference>
<keyword evidence="1" id="KW-0677">Repeat</keyword>
<dbReference type="EMBL" id="CP016397">
    <property type="protein sequence ID" value="ASQ46192.1"/>
    <property type="molecule type" value="Genomic_DNA"/>
</dbReference>
<dbReference type="InterPro" id="IPR003613">
    <property type="entry name" value="Ubox_domain"/>
</dbReference>
<dbReference type="Pfam" id="PF04564">
    <property type="entry name" value="U-box"/>
    <property type="match status" value="1"/>
</dbReference>
<organism evidence="5 6">
    <name type="scientific">Legionella clemsonensis</name>
    <dbReference type="NCBI Taxonomy" id="1867846"/>
    <lineage>
        <taxon>Bacteria</taxon>
        <taxon>Pseudomonadati</taxon>
        <taxon>Pseudomonadota</taxon>
        <taxon>Gammaproteobacteria</taxon>
        <taxon>Legionellales</taxon>
        <taxon>Legionellaceae</taxon>
        <taxon>Legionella</taxon>
    </lineage>
</organism>
<keyword evidence="2 3" id="KW-0040">ANK repeat</keyword>
<evidence type="ECO:0000259" key="4">
    <source>
        <dbReference type="PROSITE" id="PS51698"/>
    </source>
</evidence>
<name>A0A222P2Y0_9GAMM</name>
<dbReference type="Gene3D" id="1.25.40.20">
    <property type="entry name" value="Ankyrin repeat-containing domain"/>
    <property type="match status" value="2"/>
</dbReference>
<keyword evidence="5" id="KW-0808">Transferase</keyword>
<dbReference type="AlphaFoldDB" id="A0A222P2Y0"/>
<evidence type="ECO:0000256" key="1">
    <source>
        <dbReference type="ARBA" id="ARBA00022737"/>
    </source>
</evidence>
<gene>
    <name evidence="5" type="primary">ankX_4</name>
    <name evidence="5" type="ORF">clem_08200</name>
</gene>
<dbReference type="GO" id="GO:0004842">
    <property type="term" value="F:ubiquitin-protein transferase activity"/>
    <property type="evidence" value="ECO:0007669"/>
    <property type="project" value="InterPro"/>
</dbReference>
<feature type="repeat" description="ANK" evidence="3">
    <location>
        <begin position="322"/>
        <end position="344"/>
    </location>
</feature>
<reference evidence="6" key="1">
    <citation type="submission" date="2016-07" db="EMBL/GenBank/DDBJ databases">
        <authorList>
            <person name="Florea S."/>
            <person name="Webb J.S."/>
            <person name="Jaromczyk J."/>
            <person name="Schardl C.L."/>
        </authorList>
    </citation>
    <scope>NUCLEOTIDE SEQUENCE [LARGE SCALE GENOMIC DNA]</scope>
    <source>
        <strain evidence="6">CDC-D5610</strain>
    </source>
</reference>
<dbReference type="InterPro" id="IPR013083">
    <property type="entry name" value="Znf_RING/FYVE/PHD"/>
</dbReference>
<dbReference type="EC" id="2.7.1.-" evidence="5"/>
<dbReference type="PANTHER" id="PTHR24126:SF14">
    <property type="entry name" value="ANK_REP_REGION DOMAIN-CONTAINING PROTEIN"/>
    <property type="match status" value="1"/>
</dbReference>
<dbReference type="KEGG" id="lcd:clem_08200"/>
<evidence type="ECO:0000256" key="3">
    <source>
        <dbReference type="PROSITE-ProRule" id="PRU00023"/>
    </source>
</evidence>
<feature type="repeat" description="ANK" evidence="3">
    <location>
        <begin position="118"/>
        <end position="142"/>
    </location>
</feature>
<dbReference type="GO" id="GO:0016567">
    <property type="term" value="P:protein ubiquitination"/>
    <property type="evidence" value="ECO:0007669"/>
    <property type="project" value="InterPro"/>
</dbReference>
<dbReference type="RefSeq" id="WP_094091166.1">
    <property type="nucleotide sequence ID" value="NZ_CP016397.1"/>
</dbReference>
<evidence type="ECO:0000256" key="2">
    <source>
        <dbReference type="ARBA" id="ARBA00023043"/>
    </source>
</evidence>
<dbReference type="Gene3D" id="3.30.40.10">
    <property type="entry name" value="Zinc/RING finger domain, C3HC4 (zinc finger)"/>
    <property type="match status" value="1"/>
</dbReference>
<dbReference type="InterPro" id="IPR002110">
    <property type="entry name" value="Ankyrin_rpt"/>
</dbReference>
<dbReference type="PROSITE" id="PS50088">
    <property type="entry name" value="ANK_REPEAT"/>
    <property type="match status" value="4"/>
</dbReference>
<feature type="repeat" description="ANK" evidence="3">
    <location>
        <begin position="220"/>
        <end position="244"/>
    </location>
</feature>
<dbReference type="CDD" id="cd16655">
    <property type="entry name" value="RING-Ubox_WDSUB1-like"/>
    <property type="match status" value="1"/>
</dbReference>
<evidence type="ECO:0000313" key="5">
    <source>
        <dbReference type="EMBL" id="ASQ46192.1"/>
    </source>
</evidence>
<dbReference type="SUPFAM" id="SSF48403">
    <property type="entry name" value="Ankyrin repeat"/>
    <property type="match status" value="1"/>
</dbReference>
<feature type="domain" description="U-box" evidence="4">
    <location>
        <begin position="389"/>
        <end position="462"/>
    </location>
</feature>
<dbReference type="Pfam" id="PF12796">
    <property type="entry name" value="Ank_2"/>
    <property type="match status" value="2"/>
</dbReference>
<dbReference type="SUPFAM" id="SSF57850">
    <property type="entry name" value="RING/U-box"/>
    <property type="match status" value="1"/>
</dbReference>
<dbReference type="Pfam" id="PF13637">
    <property type="entry name" value="Ank_4"/>
    <property type="match status" value="1"/>
</dbReference>
<sequence>MRELFSLGACCTNQINLADEHLVFSLCNEDGMDELKELVKGNCLLITLKTTNDISLLSLAIQRGLYPLVIFLLEVTKIERLEIDYFELMLEAIRYGKFTIVELLIENKYVSIYEKDKHGNTLLHYAAMMGNIAIAQWLLKKGQFKSHEKNNYGSTILHHAAFYNQFSFIQWVLKKNTTLLAARDNSGHTALHIATLNGYFELVKWFIRNQNISFRDKDNAGNTLLLMAASEGHFDLVKWLIESGYAKLSEKDNQGNTVLLKAVWHNHFPIIKWLIEQRGICLTEKNNQGDSAIHFLARQGYLETLRWFHKNSPMSINDKNKYGKTALYYAVQYNHLSVVHFLLKQPSLSYYSLLQSIPRNDESYDAQIHILLIKHKENVDELLEAEEIIIHPGLRCPISGELMLNPVTAPDGHTYEKDAIETWLKINPNSPLTRAPMRIEQLNPSLIVKTFVEEKIAEIDRVLTKINKTVLSDGLTGNFTFFNPINRGNLKETQASQMQVFNSSSGCSVV</sequence>